<evidence type="ECO:0000313" key="2">
    <source>
        <dbReference type="Proteomes" id="UP000054826"/>
    </source>
</evidence>
<proteinExistence type="predicted"/>
<comment type="caution">
    <text evidence="1">The sequence shown here is derived from an EMBL/GenBank/DDBJ whole genome shotgun (WGS) entry which is preliminary data.</text>
</comment>
<evidence type="ECO:0000313" key="1">
    <source>
        <dbReference type="EMBL" id="KRZ36264.1"/>
    </source>
</evidence>
<protein>
    <submittedName>
        <fullName evidence="1">Uncharacterized protein</fullName>
    </submittedName>
</protein>
<gene>
    <name evidence="1" type="ORF">T4C_7656</name>
</gene>
<name>A0A0V1JMR9_TRIPS</name>
<dbReference type="EMBL" id="JYDV01000076">
    <property type="protein sequence ID" value="KRZ36264.1"/>
    <property type="molecule type" value="Genomic_DNA"/>
</dbReference>
<organism evidence="1 2">
    <name type="scientific">Trichinella pseudospiralis</name>
    <name type="common">Parasitic roundworm</name>
    <dbReference type="NCBI Taxonomy" id="6337"/>
    <lineage>
        <taxon>Eukaryota</taxon>
        <taxon>Metazoa</taxon>
        <taxon>Ecdysozoa</taxon>
        <taxon>Nematoda</taxon>
        <taxon>Enoplea</taxon>
        <taxon>Dorylaimia</taxon>
        <taxon>Trichinellida</taxon>
        <taxon>Trichinellidae</taxon>
        <taxon>Trichinella</taxon>
    </lineage>
</organism>
<dbReference type="Proteomes" id="UP000054826">
    <property type="component" value="Unassembled WGS sequence"/>
</dbReference>
<dbReference type="AlphaFoldDB" id="A0A0V1JMR9"/>
<sequence>MEAVWMLPSTEEIKSEPVLLRFEQFVMVGNDNPSLLRCPEKKREYADVVQLYLHQYWAEVVHDAPYCAAVRSKEGQMPLGIKCKEQFKLWPCPWAKFCTRSFRDTPLPSFSDIDKLYLQIDLHPEDKDVLTRVGFTLSCPIFLAMKLIRQHAKVHGKVNSLTD</sequence>
<reference evidence="1 2" key="1">
    <citation type="submission" date="2015-01" db="EMBL/GenBank/DDBJ databases">
        <title>Evolution of Trichinella species and genotypes.</title>
        <authorList>
            <person name="Korhonen P.K."/>
            <person name="Edoardo P."/>
            <person name="Giuseppe L.R."/>
            <person name="Gasser R.B."/>
        </authorList>
    </citation>
    <scope>NUCLEOTIDE SEQUENCE [LARGE SCALE GENOMIC DNA]</scope>
    <source>
        <strain evidence="1">ISS176</strain>
    </source>
</reference>
<accession>A0A0V1JMR9</accession>